<evidence type="ECO:0000313" key="4">
    <source>
        <dbReference type="Proteomes" id="UP000314294"/>
    </source>
</evidence>
<gene>
    <name evidence="3" type="ORF">EYF80_054803</name>
</gene>
<proteinExistence type="predicted"/>
<feature type="region of interest" description="Disordered" evidence="1">
    <location>
        <begin position="227"/>
        <end position="283"/>
    </location>
</feature>
<feature type="region of interest" description="Disordered" evidence="1">
    <location>
        <begin position="26"/>
        <end position="139"/>
    </location>
</feature>
<feature type="compositionally biased region" description="Polar residues" evidence="1">
    <location>
        <begin position="257"/>
        <end position="266"/>
    </location>
</feature>
<feature type="compositionally biased region" description="Acidic residues" evidence="1">
    <location>
        <begin position="237"/>
        <end position="247"/>
    </location>
</feature>
<feature type="compositionally biased region" description="Basic and acidic residues" evidence="1">
    <location>
        <begin position="109"/>
        <end position="120"/>
    </location>
</feature>
<keyword evidence="4" id="KW-1185">Reference proteome</keyword>
<dbReference type="AlphaFoldDB" id="A0A4Z2F1F6"/>
<feature type="compositionally biased region" description="Basic and acidic residues" evidence="1">
    <location>
        <begin position="80"/>
        <end position="101"/>
    </location>
</feature>
<feature type="compositionally biased region" description="Basic and acidic residues" evidence="1">
    <location>
        <begin position="49"/>
        <end position="69"/>
    </location>
</feature>
<accession>A0A4Z2F1F6</accession>
<feature type="chain" id="PRO_5021240220" evidence="2">
    <location>
        <begin position="17"/>
        <end position="476"/>
    </location>
</feature>
<protein>
    <submittedName>
        <fullName evidence="3">Uncharacterized protein</fullName>
    </submittedName>
</protein>
<organism evidence="3 4">
    <name type="scientific">Liparis tanakae</name>
    <name type="common">Tanaka's snailfish</name>
    <dbReference type="NCBI Taxonomy" id="230148"/>
    <lineage>
        <taxon>Eukaryota</taxon>
        <taxon>Metazoa</taxon>
        <taxon>Chordata</taxon>
        <taxon>Craniata</taxon>
        <taxon>Vertebrata</taxon>
        <taxon>Euteleostomi</taxon>
        <taxon>Actinopterygii</taxon>
        <taxon>Neopterygii</taxon>
        <taxon>Teleostei</taxon>
        <taxon>Neoteleostei</taxon>
        <taxon>Acanthomorphata</taxon>
        <taxon>Eupercaria</taxon>
        <taxon>Perciformes</taxon>
        <taxon>Cottioidei</taxon>
        <taxon>Cottales</taxon>
        <taxon>Liparidae</taxon>
        <taxon>Liparis</taxon>
    </lineage>
</organism>
<evidence type="ECO:0000256" key="2">
    <source>
        <dbReference type="SAM" id="SignalP"/>
    </source>
</evidence>
<comment type="caution">
    <text evidence="3">The sequence shown here is derived from an EMBL/GenBank/DDBJ whole genome shotgun (WGS) entry which is preliminary data.</text>
</comment>
<feature type="region of interest" description="Disordered" evidence="1">
    <location>
        <begin position="330"/>
        <end position="362"/>
    </location>
</feature>
<keyword evidence="2" id="KW-0732">Signal</keyword>
<dbReference type="EMBL" id="SRLO01001844">
    <property type="protein sequence ID" value="TNN35036.1"/>
    <property type="molecule type" value="Genomic_DNA"/>
</dbReference>
<name>A0A4Z2F1F6_9TELE</name>
<reference evidence="3 4" key="1">
    <citation type="submission" date="2019-03" db="EMBL/GenBank/DDBJ databases">
        <title>First draft genome of Liparis tanakae, snailfish: a comprehensive survey of snailfish specific genes.</title>
        <authorList>
            <person name="Kim W."/>
            <person name="Song I."/>
            <person name="Jeong J.-H."/>
            <person name="Kim D."/>
            <person name="Kim S."/>
            <person name="Ryu S."/>
            <person name="Song J.Y."/>
            <person name="Lee S.K."/>
        </authorList>
    </citation>
    <scope>NUCLEOTIDE SEQUENCE [LARGE SCALE GENOMIC DNA]</scope>
    <source>
        <tissue evidence="3">Muscle</tissue>
    </source>
</reference>
<evidence type="ECO:0000256" key="1">
    <source>
        <dbReference type="SAM" id="MobiDB-lite"/>
    </source>
</evidence>
<dbReference type="OrthoDB" id="441660at2759"/>
<evidence type="ECO:0000313" key="3">
    <source>
        <dbReference type="EMBL" id="TNN35036.1"/>
    </source>
</evidence>
<feature type="compositionally biased region" description="Basic and acidic residues" evidence="1">
    <location>
        <begin position="346"/>
        <end position="356"/>
    </location>
</feature>
<dbReference type="Proteomes" id="UP000314294">
    <property type="component" value="Unassembled WGS sequence"/>
</dbReference>
<feature type="signal peptide" evidence="2">
    <location>
        <begin position="1"/>
        <end position="16"/>
    </location>
</feature>
<sequence>MKTLVLFSLSLAVTLGMPPLAPGVEQTPVLKDPEQSPLLGDWVPMQGRVVEEDPAPHDRPASGEQKDELAPVPVDMKQSMVEEIKVKPEGEVKTAMEKEPAVIEEPDVKEDLEADGKPEVETEPELNADPEVKVKSQAEPDVQEQFQVQMNLEAETETGEEIKERHIDMEGKYEMGPIMELVPLDDDDTELSDQEKSLRAAFQNQNPVNRVVSEKEEEGLMREMHNVLDEGPIMELEPQDDDDTELSDQEKSLRAAFQNQNPVNQPESEEEEGLKDQLDEGPIMELVPLDDDDTELSEMEKSLRAAFQNQNPVNRVVSEKEEEGLMREMHNVLDEGPIMELEPLDEDNRSEEKLSDTELSDMETSLRAAFQSQNPVNQPQSEKGEGLMSEMHNVYYAGPIMELEPEEEEEQSFLHRQVMPQAATMEDGPALDIMGQPMQSSSEYFPSEEAMMGVEHGLHQDDLLTEAGSEFRQDGS</sequence>